<proteinExistence type="inferred from homology"/>
<keyword evidence="3" id="KW-0732">Signal</keyword>
<evidence type="ECO:0000256" key="1">
    <source>
        <dbReference type="ARBA" id="ARBA00004442"/>
    </source>
</evidence>
<dbReference type="Pfam" id="PF14322">
    <property type="entry name" value="SusD-like_3"/>
    <property type="match status" value="1"/>
</dbReference>
<evidence type="ECO:0000256" key="3">
    <source>
        <dbReference type="ARBA" id="ARBA00022729"/>
    </source>
</evidence>
<evidence type="ECO:0000256" key="5">
    <source>
        <dbReference type="ARBA" id="ARBA00023237"/>
    </source>
</evidence>
<dbReference type="Proteomes" id="UP000199439">
    <property type="component" value="Unassembled WGS sequence"/>
</dbReference>
<dbReference type="InterPro" id="IPR012944">
    <property type="entry name" value="SusD_RagB_dom"/>
</dbReference>
<evidence type="ECO:0000259" key="7">
    <source>
        <dbReference type="Pfam" id="PF14322"/>
    </source>
</evidence>
<reference evidence="9" key="1">
    <citation type="submission" date="2016-10" db="EMBL/GenBank/DDBJ databases">
        <authorList>
            <person name="Varghese N."/>
            <person name="Submissions S."/>
        </authorList>
    </citation>
    <scope>NUCLEOTIDE SEQUENCE [LARGE SCALE GENOMIC DNA]</scope>
    <source>
        <strain evidence="9">DSM 25730</strain>
    </source>
</reference>
<evidence type="ECO:0000313" key="9">
    <source>
        <dbReference type="Proteomes" id="UP000199439"/>
    </source>
</evidence>
<feature type="domain" description="RagB/SusD" evidence="6">
    <location>
        <begin position="312"/>
        <end position="469"/>
    </location>
</feature>
<keyword evidence="9" id="KW-1185">Reference proteome</keyword>
<evidence type="ECO:0000256" key="2">
    <source>
        <dbReference type="ARBA" id="ARBA00006275"/>
    </source>
</evidence>
<dbReference type="OrthoDB" id="653598at2"/>
<dbReference type="RefSeq" id="WP_092853220.1">
    <property type="nucleotide sequence ID" value="NZ_FOMI01000010.1"/>
</dbReference>
<dbReference type="InterPro" id="IPR033985">
    <property type="entry name" value="SusD-like_N"/>
</dbReference>
<dbReference type="Pfam" id="PF07980">
    <property type="entry name" value="SusD_RagB"/>
    <property type="match status" value="1"/>
</dbReference>
<evidence type="ECO:0000256" key="4">
    <source>
        <dbReference type="ARBA" id="ARBA00023136"/>
    </source>
</evidence>
<dbReference type="STRING" id="870482.SAMN04487987_11064"/>
<evidence type="ECO:0000259" key="6">
    <source>
        <dbReference type="Pfam" id="PF07980"/>
    </source>
</evidence>
<dbReference type="InterPro" id="IPR011990">
    <property type="entry name" value="TPR-like_helical_dom_sf"/>
</dbReference>
<keyword evidence="5" id="KW-0998">Cell outer membrane</keyword>
<dbReference type="Gene3D" id="1.25.40.390">
    <property type="match status" value="1"/>
</dbReference>
<dbReference type="AlphaFoldDB" id="A0A1I1RL57"/>
<accession>A0A1I1RL57</accession>
<sequence length="471" mass="53520">MKTSKYITIIILVSFVLTGCTRDNFLDFQPKGQVIPSKVEEFRALLDQVEPDPNVNFTQGFGTHHDFTIIASDNYVLTEQVRASFGISPEEINLYLFKEQISTENGDDNNWIRYYNQIYVANVVLEGLKTVEDGTPEAIAEIRADASLQRAFAYFNLVNIYSVHYSPETAETDLGVPIRDGIELEGADFTRASVAQVYNLILSDIENNIDALPDLQPANLSFRPSKAGAYTFLARVLIYQSKYQEALNVINKGLALKSNLRDINNDTADPRDANVLAYPLAVQDEQLIWYKDSGGFTIVTSPEFYSLYNDNDQRKKWFADARTYFFAEIENPVFVAHRANNNTNVSLTTADLYLMRAECHARLGNIELANNDLNELRVKRFKTDTYVPVNITDQDDLIAFVKDEIRREKAMSTLRIFDIKRYNRFDNANITVTHSFNGETASLTPNSLNWALPIATNYIDANPEIEQNPRE</sequence>
<name>A0A1I1RL57_9FLAO</name>
<dbReference type="EMBL" id="FOMI01000010">
    <property type="protein sequence ID" value="SFD34747.1"/>
    <property type="molecule type" value="Genomic_DNA"/>
</dbReference>
<dbReference type="PROSITE" id="PS51257">
    <property type="entry name" value="PROKAR_LIPOPROTEIN"/>
    <property type="match status" value="1"/>
</dbReference>
<protein>
    <submittedName>
        <fullName evidence="8">SusD family protein</fullName>
    </submittedName>
</protein>
<comment type="similarity">
    <text evidence="2">Belongs to the SusD family.</text>
</comment>
<gene>
    <name evidence="8" type="ORF">SAMN04487987_11064</name>
</gene>
<organism evidence="8 9">
    <name type="scientific">Algibacter pectinivorans</name>
    <dbReference type="NCBI Taxonomy" id="870482"/>
    <lineage>
        <taxon>Bacteria</taxon>
        <taxon>Pseudomonadati</taxon>
        <taxon>Bacteroidota</taxon>
        <taxon>Flavobacteriia</taxon>
        <taxon>Flavobacteriales</taxon>
        <taxon>Flavobacteriaceae</taxon>
        <taxon>Algibacter</taxon>
    </lineage>
</organism>
<feature type="domain" description="SusD-like N-terminal" evidence="7">
    <location>
        <begin position="25"/>
        <end position="236"/>
    </location>
</feature>
<keyword evidence="4" id="KW-0472">Membrane</keyword>
<dbReference type="GO" id="GO:0009279">
    <property type="term" value="C:cell outer membrane"/>
    <property type="evidence" value="ECO:0007669"/>
    <property type="project" value="UniProtKB-SubCell"/>
</dbReference>
<dbReference type="SUPFAM" id="SSF48452">
    <property type="entry name" value="TPR-like"/>
    <property type="match status" value="1"/>
</dbReference>
<comment type="subcellular location">
    <subcellularLocation>
        <location evidence="1">Cell outer membrane</location>
    </subcellularLocation>
</comment>
<evidence type="ECO:0000313" key="8">
    <source>
        <dbReference type="EMBL" id="SFD34747.1"/>
    </source>
</evidence>